<name>M7NK62_9MICC</name>
<evidence type="ECO:0000313" key="2">
    <source>
        <dbReference type="Proteomes" id="UP000012015"/>
    </source>
</evidence>
<dbReference type="RefSeq" id="WP_007270872.1">
    <property type="nucleotide sequence ID" value="NZ_AOCK01000004.1"/>
</dbReference>
<dbReference type="eggNOG" id="ENOG502ZBZG">
    <property type="taxonomic scope" value="Bacteria"/>
</dbReference>
<reference evidence="1 2" key="1">
    <citation type="journal article" date="2013" name="Genome Announc.">
        <title>Draft Genome Sequence of Arthrobacter gangotriensis Strain Lz1yT, Isolated from a Penguin Rookery Soil Sample Collected in Antarctica, near the Indian Station Dakshin Gangotri.</title>
        <authorList>
            <person name="Shivaji S."/>
            <person name="Ara S."/>
            <person name="Bandi S."/>
            <person name="Singh A."/>
            <person name="Kumar Pinnaka A."/>
        </authorList>
    </citation>
    <scope>NUCLEOTIDE SEQUENCE [LARGE SCALE GENOMIC DNA]</scope>
    <source>
        <strain evidence="1 2">Lz1y</strain>
    </source>
</reference>
<dbReference type="AlphaFoldDB" id="M7NK62"/>
<comment type="caution">
    <text evidence="1">The sequence shown here is derived from an EMBL/GenBank/DDBJ whole genome shotgun (WGS) entry which is preliminary data.</text>
</comment>
<keyword evidence="2" id="KW-1185">Reference proteome</keyword>
<evidence type="ECO:0000313" key="1">
    <source>
        <dbReference type="EMBL" id="EMQ98923.1"/>
    </source>
</evidence>
<accession>M7NK62</accession>
<dbReference type="EMBL" id="AOCK01000004">
    <property type="protein sequence ID" value="EMQ98923.1"/>
    <property type="molecule type" value="Genomic_DNA"/>
</dbReference>
<gene>
    <name evidence="1" type="ORF">ADIAG_01682</name>
</gene>
<protein>
    <submittedName>
        <fullName evidence="1">Uncharacterized protein</fullName>
    </submittedName>
</protein>
<sequence>MREFFAVANGTTTRADALAHWSATRGAEPRLIDQQFELNRFTRDWHEQNPGGSREEMLAGWKQYRSLPADVRRGPVSVIDR</sequence>
<dbReference type="Proteomes" id="UP000012015">
    <property type="component" value="Unassembled WGS sequence"/>
</dbReference>
<dbReference type="PATRIC" id="fig|1276920.7.peg.1680"/>
<organism evidence="1 2">
    <name type="scientific">Paeniglutamicibacter gangotriensis Lz1y</name>
    <dbReference type="NCBI Taxonomy" id="1276920"/>
    <lineage>
        <taxon>Bacteria</taxon>
        <taxon>Bacillati</taxon>
        <taxon>Actinomycetota</taxon>
        <taxon>Actinomycetes</taxon>
        <taxon>Micrococcales</taxon>
        <taxon>Micrococcaceae</taxon>
        <taxon>Paeniglutamicibacter</taxon>
    </lineage>
</organism>
<proteinExistence type="predicted"/>